<keyword evidence="5" id="KW-1185">Reference proteome</keyword>
<dbReference type="RefSeq" id="WP_382347219.1">
    <property type="nucleotide sequence ID" value="NZ_JBHSMC010000001.1"/>
</dbReference>
<comment type="cofactor">
    <cofactor evidence="1">
        <name>Mg(2+)</name>
        <dbReference type="ChEBI" id="CHEBI:18420"/>
    </cofactor>
</comment>
<feature type="domain" description="Nudix hydrolase" evidence="3">
    <location>
        <begin position="31"/>
        <end position="152"/>
    </location>
</feature>
<dbReference type="PANTHER" id="PTHR43046">
    <property type="entry name" value="GDP-MANNOSE MANNOSYL HYDROLASE"/>
    <property type="match status" value="1"/>
</dbReference>
<accession>A0ABW0LCF5</accession>
<name>A0ABW0LCF5_9BACI</name>
<dbReference type="InterPro" id="IPR020084">
    <property type="entry name" value="NUDIX_hydrolase_CS"/>
</dbReference>
<keyword evidence="2" id="KW-0378">Hydrolase</keyword>
<protein>
    <submittedName>
        <fullName evidence="4">NUDIX domain-containing protein</fullName>
    </submittedName>
</protein>
<dbReference type="Gene3D" id="3.90.79.10">
    <property type="entry name" value="Nucleoside Triphosphate Pyrophosphohydrolase"/>
    <property type="match status" value="1"/>
</dbReference>
<evidence type="ECO:0000259" key="3">
    <source>
        <dbReference type="PROSITE" id="PS51462"/>
    </source>
</evidence>
<dbReference type="PROSITE" id="PS00893">
    <property type="entry name" value="NUDIX_BOX"/>
    <property type="match status" value="1"/>
</dbReference>
<dbReference type="SUPFAM" id="SSF55811">
    <property type="entry name" value="Nudix"/>
    <property type="match status" value="1"/>
</dbReference>
<organism evidence="4 5">
    <name type="scientific">Lederbergia graminis</name>
    <dbReference type="NCBI Taxonomy" id="735518"/>
    <lineage>
        <taxon>Bacteria</taxon>
        <taxon>Bacillati</taxon>
        <taxon>Bacillota</taxon>
        <taxon>Bacilli</taxon>
        <taxon>Bacillales</taxon>
        <taxon>Bacillaceae</taxon>
        <taxon>Lederbergia</taxon>
    </lineage>
</organism>
<dbReference type="Proteomes" id="UP001596147">
    <property type="component" value="Unassembled WGS sequence"/>
</dbReference>
<comment type="caution">
    <text evidence="4">The sequence shown here is derived from an EMBL/GenBank/DDBJ whole genome shotgun (WGS) entry which is preliminary data.</text>
</comment>
<evidence type="ECO:0000256" key="1">
    <source>
        <dbReference type="ARBA" id="ARBA00001946"/>
    </source>
</evidence>
<dbReference type="InterPro" id="IPR000086">
    <property type="entry name" value="NUDIX_hydrolase_dom"/>
</dbReference>
<sequence length="152" mass="17907">MAILVNKNGHIFLDFLYINEDDIDKYTIDAPLTHSLVVAKYNNKYLLMFDKWKKYWELPGGVREKDESARECAIRELYEETNQKVETLAFKGLMKFQLKPDNRLESGALFSCEITTLQPFEENDEAAEIIFWDKTEKIGYIDEIDAKLLDYY</sequence>
<dbReference type="Pfam" id="PF00293">
    <property type="entry name" value="NUDIX"/>
    <property type="match status" value="1"/>
</dbReference>
<gene>
    <name evidence="4" type="ORF">ACFPM4_02220</name>
</gene>
<dbReference type="PANTHER" id="PTHR43046:SF14">
    <property type="entry name" value="MUTT_NUDIX FAMILY PROTEIN"/>
    <property type="match status" value="1"/>
</dbReference>
<dbReference type="EMBL" id="JBHSMC010000001">
    <property type="protein sequence ID" value="MFC5463564.1"/>
    <property type="molecule type" value="Genomic_DNA"/>
</dbReference>
<evidence type="ECO:0000256" key="2">
    <source>
        <dbReference type="ARBA" id="ARBA00022801"/>
    </source>
</evidence>
<proteinExistence type="predicted"/>
<evidence type="ECO:0000313" key="4">
    <source>
        <dbReference type="EMBL" id="MFC5463564.1"/>
    </source>
</evidence>
<reference evidence="5" key="1">
    <citation type="journal article" date="2019" name="Int. J. Syst. Evol. Microbiol.">
        <title>The Global Catalogue of Microorganisms (GCM) 10K type strain sequencing project: providing services to taxonomists for standard genome sequencing and annotation.</title>
        <authorList>
            <consortium name="The Broad Institute Genomics Platform"/>
            <consortium name="The Broad Institute Genome Sequencing Center for Infectious Disease"/>
            <person name="Wu L."/>
            <person name="Ma J."/>
        </authorList>
    </citation>
    <scope>NUCLEOTIDE SEQUENCE [LARGE SCALE GENOMIC DNA]</scope>
    <source>
        <strain evidence="5">CGMCC 1.12237</strain>
    </source>
</reference>
<dbReference type="PROSITE" id="PS51462">
    <property type="entry name" value="NUDIX"/>
    <property type="match status" value="1"/>
</dbReference>
<dbReference type="InterPro" id="IPR015797">
    <property type="entry name" value="NUDIX_hydrolase-like_dom_sf"/>
</dbReference>
<evidence type="ECO:0000313" key="5">
    <source>
        <dbReference type="Proteomes" id="UP001596147"/>
    </source>
</evidence>